<dbReference type="EMBL" id="CADEPI010000107">
    <property type="protein sequence ID" value="CAB3375058.1"/>
    <property type="molecule type" value="Genomic_DNA"/>
</dbReference>
<evidence type="ECO:0000313" key="2">
    <source>
        <dbReference type="Proteomes" id="UP000494165"/>
    </source>
</evidence>
<proteinExistence type="predicted"/>
<keyword evidence="2" id="KW-1185">Reference proteome</keyword>
<organism evidence="1 2">
    <name type="scientific">Cloeon dipterum</name>
    <dbReference type="NCBI Taxonomy" id="197152"/>
    <lineage>
        <taxon>Eukaryota</taxon>
        <taxon>Metazoa</taxon>
        <taxon>Ecdysozoa</taxon>
        <taxon>Arthropoda</taxon>
        <taxon>Hexapoda</taxon>
        <taxon>Insecta</taxon>
        <taxon>Pterygota</taxon>
        <taxon>Palaeoptera</taxon>
        <taxon>Ephemeroptera</taxon>
        <taxon>Pisciforma</taxon>
        <taxon>Baetidae</taxon>
        <taxon>Cloeon</taxon>
    </lineage>
</organism>
<dbReference type="AlphaFoldDB" id="A0A8S1D5B3"/>
<protein>
    <submittedName>
        <fullName evidence="1">Uncharacterized protein</fullName>
    </submittedName>
</protein>
<name>A0A8S1D5B3_9INSE</name>
<comment type="caution">
    <text evidence="1">The sequence shown here is derived from an EMBL/GenBank/DDBJ whole genome shotgun (WGS) entry which is preliminary data.</text>
</comment>
<reference evidence="1 2" key="1">
    <citation type="submission" date="2020-04" db="EMBL/GenBank/DDBJ databases">
        <authorList>
            <person name="Alioto T."/>
            <person name="Alioto T."/>
            <person name="Gomez Garrido J."/>
        </authorList>
    </citation>
    <scope>NUCLEOTIDE SEQUENCE [LARGE SCALE GENOMIC DNA]</scope>
</reference>
<sequence>MEDLERKTKGLDLEDGEELCLAMDIMKYLESNPHFNQQIELEDKIKTLSEYGDKISPSDALTVFSKIIGSDIKHVNFKRFLNLYPSEPGFALEVLKIFASNATKIAAFLIIRGKNESGPPSKMEQKMWSEIGKMKTLVEISIDVYHFTLQDLLEMCQNLTCLRTLIVQIVPESQLFPSQDRGLLKKFNKSFGQLKIFYFSSLWRADDVGEIFQKELTLYCVKNLLNLQQVGDPEFFIVMTPLCTDTEMRKMSQNKLLMIKMEQFDTDLDRQVNNLSLIDRLWIDFGDNYKYRPIEETKIHLLQEFKKLQALLFTDLKSDEYFELFMTSYGKRLKGLYINYKHGRAEEIDGPRDVQETSPKLAVLYFKNVLGFRNVCMKDLMTLKELAIEFSRFARAEVPLADLFAPPNLEKVLITFACVSRKELLKTVDLVKQEKILRQIHRFDLRVKKR</sequence>
<gene>
    <name evidence="1" type="ORF">CLODIP_2_CD13036</name>
</gene>
<evidence type="ECO:0000313" key="1">
    <source>
        <dbReference type="EMBL" id="CAB3375058.1"/>
    </source>
</evidence>
<dbReference type="Proteomes" id="UP000494165">
    <property type="component" value="Unassembled WGS sequence"/>
</dbReference>
<accession>A0A8S1D5B3</accession>